<evidence type="ECO:0000256" key="1">
    <source>
        <dbReference type="ARBA" id="ARBA00022598"/>
    </source>
</evidence>
<evidence type="ECO:0000313" key="8">
    <source>
        <dbReference type="Proteomes" id="UP000237347"/>
    </source>
</evidence>
<dbReference type="GO" id="GO:0006418">
    <property type="term" value="P:tRNA aminoacylation for protein translation"/>
    <property type="evidence" value="ECO:0007669"/>
    <property type="project" value="InterPro"/>
</dbReference>
<keyword evidence="8" id="KW-1185">Reference proteome</keyword>
<dbReference type="InterPro" id="IPR014729">
    <property type="entry name" value="Rossmann-like_a/b/a_fold"/>
</dbReference>
<evidence type="ECO:0000313" key="7">
    <source>
        <dbReference type="EMBL" id="KAK7844990.1"/>
    </source>
</evidence>
<sequence>MARWAFANPPTPLTPYSTFADSPPPLIGVLSFLLCGPKRIFCKTAWRKLDISYDKFIRTIDLSDPKHESIVKEFYSRVLANGDICIYMKEFIVSAVRSIRYVSALSEYTGQANLQSAVSSGWPASLH</sequence>
<evidence type="ECO:0000256" key="4">
    <source>
        <dbReference type="ARBA" id="ARBA00022917"/>
    </source>
</evidence>
<dbReference type="GO" id="GO:0005524">
    <property type="term" value="F:ATP binding"/>
    <property type="evidence" value="ECO:0007669"/>
    <property type="project" value="UniProtKB-KW"/>
</dbReference>
<dbReference type="AlphaFoldDB" id="A0AAW0L197"/>
<comment type="caution">
    <text evidence="7">The sequence shown here is derived from an EMBL/GenBank/DDBJ whole genome shotgun (WGS) entry which is preliminary data.</text>
</comment>
<keyword evidence="4" id="KW-0648">Protein biosynthesis</keyword>
<accession>A0AAW0L197</accession>
<name>A0AAW0L197_QUESU</name>
<feature type="domain" description="Methionyl/Leucyl tRNA synthetase" evidence="6">
    <location>
        <begin position="42"/>
        <end position="85"/>
    </location>
</feature>
<reference evidence="7 8" key="1">
    <citation type="journal article" date="2018" name="Sci. Data">
        <title>The draft genome sequence of cork oak.</title>
        <authorList>
            <person name="Ramos A.M."/>
            <person name="Usie A."/>
            <person name="Barbosa P."/>
            <person name="Barros P.M."/>
            <person name="Capote T."/>
            <person name="Chaves I."/>
            <person name="Simoes F."/>
            <person name="Abreu I."/>
            <person name="Carrasquinho I."/>
            <person name="Faro C."/>
            <person name="Guimaraes J.B."/>
            <person name="Mendonca D."/>
            <person name="Nobrega F."/>
            <person name="Rodrigues L."/>
            <person name="Saibo N.J.M."/>
            <person name="Varela M.C."/>
            <person name="Egas C."/>
            <person name="Matos J."/>
            <person name="Miguel C.M."/>
            <person name="Oliveira M.M."/>
            <person name="Ricardo C.P."/>
            <person name="Goncalves S."/>
        </authorList>
    </citation>
    <scope>NUCLEOTIDE SEQUENCE [LARGE SCALE GENOMIC DNA]</scope>
    <source>
        <strain evidence="8">cv. HL8</strain>
    </source>
</reference>
<keyword evidence="2" id="KW-0547">Nucleotide-binding</keyword>
<protein>
    <submittedName>
        <fullName evidence="7">Methionine--trna ligase</fullName>
    </submittedName>
</protein>
<evidence type="ECO:0000256" key="2">
    <source>
        <dbReference type="ARBA" id="ARBA00022741"/>
    </source>
</evidence>
<dbReference type="EMBL" id="PKMF04000177">
    <property type="protein sequence ID" value="KAK7844990.1"/>
    <property type="molecule type" value="Genomic_DNA"/>
</dbReference>
<evidence type="ECO:0000259" key="6">
    <source>
        <dbReference type="Pfam" id="PF09334"/>
    </source>
</evidence>
<keyword evidence="1 7" id="KW-0436">Ligase</keyword>
<gene>
    <name evidence="7" type="primary">OVA1_0</name>
    <name evidence="7" type="ORF">CFP56_010179</name>
</gene>
<organism evidence="7 8">
    <name type="scientific">Quercus suber</name>
    <name type="common">Cork oak</name>
    <dbReference type="NCBI Taxonomy" id="58331"/>
    <lineage>
        <taxon>Eukaryota</taxon>
        <taxon>Viridiplantae</taxon>
        <taxon>Streptophyta</taxon>
        <taxon>Embryophyta</taxon>
        <taxon>Tracheophyta</taxon>
        <taxon>Spermatophyta</taxon>
        <taxon>Magnoliopsida</taxon>
        <taxon>eudicotyledons</taxon>
        <taxon>Gunneridae</taxon>
        <taxon>Pentapetalae</taxon>
        <taxon>rosids</taxon>
        <taxon>fabids</taxon>
        <taxon>Fagales</taxon>
        <taxon>Fagaceae</taxon>
        <taxon>Quercus</taxon>
    </lineage>
</organism>
<evidence type="ECO:0000256" key="3">
    <source>
        <dbReference type="ARBA" id="ARBA00022840"/>
    </source>
</evidence>
<dbReference type="Proteomes" id="UP000237347">
    <property type="component" value="Unassembled WGS sequence"/>
</dbReference>
<dbReference type="Gene3D" id="3.40.50.620">
    <property type="entry name" value="HUPs"/>
    <property type="match status" value="1"/>
</dbReference>
<keyword evidence="3" id="KW-0067">ATP-binding</keyword>
<dbReference type="Pfam" id="PF09334">
    <property type="entry name" value="tRNA-synt_1g"/>
    <property type="match status" value="1"/>
</dbReference>
<dbReference type="GO" id="GO:0004812">
    <property type="term" value="F:aminoacyl-tRNA ligase activity"/>
    <property type="evidence" value="ECO:0007669"/>
    <property type="project" value="UniProtKB-KW"/>
</dbReference>
<evidence type="ECO:0000256" key="5">
    <source>
        <dbReference type="ARBA" id="ARBA00023146"/>
    </source>
</evidence>
<dbReference type="InterPro" id="IPR015413">
    <property type="entry name" value="Methionyl/Leucyl_tRNA_Synth"/>
</dbReference>
<proteinExistence type="predicted"/>
<keyword evidence="5" id="KW-0030">Aminoacyl-tRNA synthetase</keyword>